<reference evidence="3" key="1">
    <citation type="journal article" date="2014" name="Int. J. Syst. Evol. Microbiol.">
        <title>Complete genome sequence of Corynebacterium casei LMG S-19264T (=DSM 44701T), isolated from a smear-ripened cheese.</title>
        <authorList>
            <consortium name="US DOE Joint Genome Institute (JGI-PGF)"/>
            <person name="Walter F."/>
            <person name="Albersmeier A."/>
            <person name="Kalinowski J."/>
            <person name="Ruckert C."/>
        </authorList>
    </citation>
    <scope>NUCLEOTIDE SEQUENCE</scope>
    <source>
        <strain evidence="3">JCM 4391</strain>
    </source>
</reference>
<name>A0A918HWU3_9ACTN</name>
<feature type="signal peptide" evidence="2">
    <location>
        <begin position="1"/>
        <end position="27"/>
    </location>
</feature>
<feature type="region of interest" description="Disordered" evidence="1">
    <location>
        <begin position="33"/>
        <end position="58"/>
    </location>
</feature>
<evidence type="ECO:0000256" key="2">
    <source>
        <dbReference type="SAM" id="SignalP"/>
    </source>
</evidence>
<gene>
    <name evidence="3" type="ORF">GCM10010274_19540</name>
</gene>
<protein>
    <recommendedName>
        <fullName evidence="5">Secreted protein</fullName>
    </recommendedName>
</protein>
<dbReference type="EMBL" id="BMTP01000004">
    <property type="protein sequence ID" value="GGU32631.1"/>
    <property type="molecule type" value="Genomic_DNA"/>
</dbReference>
<evidence type="ECO:0000256" key="1">
    <source>
        <dbReference type="SAM" id="MobiDB-lite"/>
    </source>
</evidence>
<feature type="chain" id="PRO_5037069171" description="Secreted protein" evidence="2">
    <location>
        <begin position="28"/>
        <end position="58"/>
    </location>
</feature>
<sequence>MTRTTRLLAVAVIAAVVAAGTATIAAAGRADTAPVPAPAALGGMTTLGDNHLPAPPRG</sequence>
<dbReference type="RefSeq" id="WP_189550355.1">
    <property type="nucleotide sequence ID" value="NZ_BMTP01000004.1"/>
</dbReference>
<evidence type="ECO:0000313" key="3">
    <source>
        <dbReference type="EMBL" id="GGU32631.1"/>
    </source>
</evidence>
<accession>A0A918HWU3</accession>
<dbReference type="Proteomes" id="UP000636661">
    <property type="component" value="Unassembled WGS sequence"/>
</dbReference>
<evidence type="ECO:0000313" key="4">
    <source>
        <dbReference type="Proteomes" id="UP000636661"/>
    </source>
</evidence>
<proteinExistence type="predicted"/>
<keyword evidence="2" id="KW-0732">Signal</keyword>
<dbReference type="AlphaFoldDB" id="A0A918HWU3"/>
<organism evidence="3 4">
    <name type="scientific">Streptomyces lavendofoliae</name>
    <dbReference type="NCBI Taxonomy" id="67314"/>
    <lineage>
        <taxon>Bacteria</taxon>
        <taxon>Bacillati</taxon>
        <taxon>Actinomycetota</taxon>
        <taxon>Actinomycetes</taxon>
        <taxon>Kitasatosporales</taxon>
        <taxon>Streptomycetaceae</taxon>
        <taxon>Streptomyces</taxon>
    </lineage>
</organism>
<evidence type="ECO:0008006" key="5">
    <source>
        <dbReference type="Google" id="ProtNLM"/>
    </source>
</evidence>
<keyword evidence="4" id="KW-1185">Reference proteome</keyword>
<comment type="caution">
    <text evidence="3">The sequence shown here is derived from an EMBL/GenBank/DDBJ whole genome shotgun (WGS) entry which is preliminary data.</text>
</comment>
<reference evidence="3" key="2">
    <citation type="submission" date="2020-09" db="EMBL/GenBank/DDBJ databases">
        <authorList>
            <person name="Sun Q."/>
            <person name="Ohkuma M."/>
        </authorList>
    </citation>
    <scope>NUCLEOTIDE SEQUENCE</scope>
    <source>
        <strain evidence="3">JCM 4391</strain>
    </source>
</reference>